<comment type="caution">
    <text evidence="1">The sequence shown here is derived from an EMBL/GenBank/DDBJ whole genome shotgun (WGS) entry which is preliminary data.</text>
</comment>
<keyword evidence="2" id="KW-1185">Reference proteome</keyword>
<dbReference type="Proteomes" id="UP000828048">
    <property type="component" value="Chromosome 5"/>
</dbReference>
<dbReference type="EMBL" id="CM037155">
    <property type="protein sequence ID" value="KAH7846650.1"/>
    <property type="molecule type" value="Genomic_DNA"/>
</dbReference>
<proteinExistence type="predicted"/>
<gene>
    <name evidence="1" type="ORF">Vadar_016479</name>
</gene>
<accession>A0ACB7Y0Z6</accession>
<evidence type="ECO:0000313" key="2">
    <source>
        <dbReference type="Proteomes" id="UP000828048"/>
    </source>
</evidence>
<name>A0ACB7Y0Z6_9ERIC</name>
<organism evidence="1 2">
    <name type="scientific">Vaccinium darrowii</name>
    <dbReference type="NCBI Taxonomy" id="229202"/>
    <lineage>
        <taxon>Eukaryota</taxon>
        <taxon>Viridiplantae</taxon>
        <taxon>Streptophyta</taxon>
        <taxon>Embryophyta</taxon>
        <taxon>Tracheophyta</taxon>
        <taxon>Spermatophyta</taxon>
        <taxon>Magnoliopsida</taxon>
        <taxon>eudicotyledons</taxon>
        <taxon>Gunneridae</taxon>
        <taxon>Pentapetalae</taxon>
        <taxon>asterids</taxon>
        <taxon>Ericales</taxon>
        <taxon>Ericaceae</taxon>
        <taxon>Vaccinioideae</taxon>
        <taxon>Vaccinieae</taxon>
        <taxon>Vaccinium</taxon>
    </lineage>
</organism>
<protein>
    <submittedName>
        <fullName evidence="1">Uncharacterized protein</fullName>
    </submittedName>
</protein>
<sequence length="190" mass="21105">MGRLAILHPQDILTKHTQLPTNSLMNPPKPNFNTTNKQSSDGKSRNKLHKTAADNYYPAKNNHLVMGQVRILKRGEELSPWKKTKKKEIGDLEGLGRLGPEPEMVPISNFYAGSTVIESPPPSSLPLPLFLDNRGRGTLCAYKRETGRGSTSSLIDRLLLLNWLKKKNPSRRRRRGGGDGFAELIVSPSA</sequence>
<evidence type="ECO:0000313" key="1">
    <source>
        <dbReference type="EMBL" id="KAH7846650.1"/>
    </source>
</evidence>
<reference evidence="1 2" key="1">
    <citation type="journal article" date="2021" name="Hortic Res">
        <title>High-quality reference genome and annotation aids understanding of berry development for evergreen blueberry (Vaccinium darrowii).</title>
        <authorList>
            <person name="Yu J."/>
            <person name="Hulse-Kemp A.M."/>
            <person name="Babiker E."/>
            <person name="Staton M."/>
        </authorList>
    </citation>
    <scope>NUCLEOTIDE SEQUENCE [LARGE SCALE GENOMIC DNA]</scope>
    <source>
        <strain evidence="2">cv. NJ 8807/NJ 8810</strain>
        <tissue evidence="1">Young leaf</tissue>
    </source>
</reference>